<name>A0A8D8AKX7_CULPI</name>
<protein>
    <submittedName>
        <fullName evidence="2">(northern house mosquito) hypothetical protein</fullName>
    </submittedName>
</protein>
<reference evidence="2" key="1">
    <citation type="submission" date="2021-05" db="EMBL/GenBank/DDBJ databases">
        <authorList>
            <person name="Alioto T."/>
            <person name="Alioto T."/>
            <person name="Gomez Garrido J."/>
        </authorList>
    </citation>
    <scope>NUCLEOTIDE SEQUENCE</scope>
</reference>
<feature type="compositionally biased region" description="Polar residues" evidence="1">
    <location>
        <begin position="181"/>
        <end position="198"/>
    </location>
</feature>
<feature type="region of interest" description="Disordered" evidence="1">
    <location>
        <begin position="171"/>
        <end position="200"/>
    </location>
</feature>
<accession>A0A8D8AKX7</accession>
<proteinExistence type="predicted"/>
<evidence type="ECO:0000313" key="2">
    <source>
        <dbReference type="EMBL" id="CAG6457714.1"/>
    </source>
</evidence>
<feature type="region of interest" description="Disordered" evidence="1">
    <location>
        <begin position="227"/>
        <end position="275"/>
    </location>
</feature>
<dbReference type="AlphaFoldDB" id="A0A8D8AKX7"/>
<sequence>MKWNKKPKQSISSVTSMSFLSDENLTFHRFSDGTISFASERKKSEGGAGATVLGNGLIVKPGGQTLTIDRAHHRKAHAGATGGGGFIPSGSTPIWTTHAAFNNYTTNNTIAANGNRSGSGSDNNATTTAGIPTANDLRYLSSPTNANNSSVMHNGSTVKLLSTKISSQNNVNVAESDDQSNKQISPVSQPVSATNNNKKAGPWSPLIAGWLSLATIFQILRHAKKFGGKTQVSHQSTPRDLGHRGRTKRPAKGTYATASYHQQNERKSKNRVPLPLINHKTIRLKGNSQ</sequence>
<organism evidence="2">
    <name type="scientific">Culex pipiens</name>
    <name type="common">House mosquito</name>
    <dbReference type="NCBI Taxonomy" id="7175"/>
    <lineage>
        <taxon>Eukaryota</taxon>
        <taxon>Metazoa</taxon>
        <taxon>Ecdysozoa</taxon>
        <taxon>Arthropoda</taxon>
        <taxon>Hexapoda</taxon>
        <taxon>Insecta</taxon>
        <taxon>Pterygota</taxon>
        <taxon>Neoptera</taxon>
        <taxon>Endopterygota</taxon>
        <taxon>Diptera</taxon>
        <taxon>Nematocera</taxon>
        <taxon>Culicoidea</taxon>
        <taxon>Culicidae</taxon>
        <taxon>Culicinae</taxon>
        <taxon>Culicini</taxon>
        <taxon>Culex</taxon>
        <taxon>Culex</taxon>
    </lineage>
</organism>
<dbReference type="EMBL" id="HBUE01033194">
    <property type="protein sequence ID" value="CAG6457714.1"/>
    <property type="molecule type" value="Transcribed_RNA"/>
</dbReference>
<evidence type="ECO:0000256" key="1">
    <source>
        <dbReference type="SAM" id="MobiDB-lite"/>
    </source>
</evidence>